<dbReference type="PROSITE" id="PS50835">
    <property type="entry name" value="IG_LIKE"/>
    <property type="match status" value="1"/>
</dbReference>
<keyword evidence="5" id="KW-1185">Reference proteome</keyword>
<accession>A0ABN8LHG3</accession>
<dbReference type="InterPro" id="IPR036179">
    <property type="entry name" value="Ig-like_dom_sf"/>
</dbReference>
<name>A0ABN8LHG3_9CNID</name>
<dbReference type="Proteomes" id="UP001159427">
    <property type="component" value="Unassembled WGS sequence"/>
</dbReference>
<evidence type="ECO:0000259" key="3">
    <source>
        <dbReference type="PROSITE" id="PS50835"/>
    </source>
</evidence>
<keyword evidence="1" id="KW-1133">Transmembrane helix</keyword>
<dbReference type="SMART" id="SM00408">
    <property type="entry name" value="IGc2"/>
    <property type="match status" value="1"/>
</dbReference>
<feature type="chain" id="PRO_5047480658" description="Ig-like domain-containing protein" evidence="2">
    <location>
        <begin position="40"/>
        <end position="257"/>
    </location>
</feature>
<evidence type="ECO:0000313" key="4">
    <source>
        <dbReference type="EMBL" id="CAH3015017.1"/>
    </source>
</evidence>
<keyword evidence="1" id="KW-0472">Membrane</keyword>
<protein>
    <recommendedName>
        <fullName evidence="3">Ig-like domain-containing protein</fullName>
    </recommendedName>
</protein>
<dbReference type="EMBL" id="CALNXI010000018">
    <property type="protein sequence ID" value="CAH3015017.1"/>
    <property type="molecule type" value="Genomic_DNA"/>
</dbReference>
<dbReference type="InterPro" id="IPR003598">
    <property type="entry name" value="Ig_sub2"/>
</dbReference>
<sequence>MKNCTCVPLISYSVWQFRMLNLFWLGIACFTLVQDPASATTDTETQTIEEGGNVNLTCGDRNHSFILSWSKDGEDVLVNISSFNQSMLVLSNLETSGSGLYVCTANSSVVLRRVRLTVMKELTAEQEEIATPQEGLTRVDIIAIILGLALTAFLVVSILLLLYRAEKRRKETKYVDRWQVDIQTHENLSVEELTRIPPSRRAFFMRTGRELNRLPLPYRKPTSQVSDRYGTKYGVDENDANENNNDRILQWRFTAYL</sequence>
<feature type="domain" description="Ig-like" evidence="3">
    <location>
        <begin position="36"/>
        <end position="117"/>
    </location>
</feature>
<dbReference type="InterPro" id="IPR013783">
    <property type="entry name" value="Ig-like_fold"/>
</dbReference>
<comment type="caution">
    <text evidence="4">The sequence shown here is derived from an EMBL/GenBank/DDBJ whole genome shotgun (WGS) entry which is preliminary data.</text>
</comment>
<dbReference type="SUPFAM" id="SSF48726">
    <property type="entry name" value="Immunoglobulin"/>
    <property type="match status" value="1"/>
</dbReference>
<feature type="transmembrane region" description="Helical" evidence="1">
    <location>
        <begin position="141"/>
        <end position="163"/>
    </location>
</feature>
<gene>
    <name evidence="4" type="ORF">PEVE_00011138</name>
</gene>
<dbReference type="Pfam" id="PF13927">
    <property type="entry name" value="Ig_3"/>
    <property type="match status" value="1"/>
</dbReference>
<dbReference type="InterPro" id="IPR007110">
    <property type="entry name" value="Ig-like_dom"/>
</dbReference>
<dbReference type="InterPro" id="IPR003599">
    <property type="entry name" value="Ig_sub"/>
</dbReference>
<evidence type="ECO:0000256" key="2">
    <source>
        <dbReference type="SAM" id="SignalP"/>
    </source>
</evidence>
<keyword evidence="2" id="KW-0732">Signal</keyword>
<keyword evidence="1" id="KW-0812">Transmembrane</keyword>
<reference evidence="4 5" key="1">
    <citation type="submission" date="2022-05" db="EMBL/GenBank/DDBJ databases">
        <authorList>
            <consortium name="Genoscope - CEA"/>
            <person name="William W."/>
        </authorList>
    </citation>
    <scope>NUCLEOTIDE SEQUENCE [LARGE SCALE GENOMIC DNA]</scope>
</reference>
<feature type="signal peptide" evidence="2">
    <location>
        <begin position="1"/>
        <end position="39"/>
    </location>
</feature>
<organism evidence="4 5">
    <name type="scientific">Porites evermanni</name>
    <dbReference type="NCBI Taxonomy" id="104178"/>
    <lineage>
        <taxon>Eukaryota</taxon>
        <taxon>Metazoa</taxon>
        <taxon>Cnidaria</taxon>
        <taxon>Anthozoa</taxon>
        <taxon>Hexacorallia</taxon>
        <taxon>Scleractinia</taxon>
        <taxon>Fungiina</taxon>
        <taxon>Poritidae</taxon>
        <taxon>Porites</taxon>
    </lineage>
</organism>
<dbReference type="SMART" id="SM00409">
    <property type="entry name" value="IG"/>
    <property type="match status" value="1"/>
</dbReference>
<dbReference type="Gene3D" id="2.60.40.10">
    <property type="entry name" value="Immunoglobulins"/>
    <property type="match status" value="1"/>
</dbReference>
<evidence type="ECO:0000256" key="1">
    <source>
        <dbReference type="SAM" id="Phobius"/>
    </source>
</evidence>
<proteinExistence type="predicted"/>
<dbReference type="PROSITE" id="PS51257">
    <property type="entry name" value="PROKAR_LIPOPROTEIN"/>
    <property type="match status" value="1"/>
</dbReference>
<evidence type="ECO:0000313" key="5">
    <source>
        <dbReference type="Proteomes" id="UP001159427"/>
    </source>
</evidence>